<dbReference type="OrthoDB" id="595236at2"/>
<evidence type="ECO:0000313" key="2">
    <source>
        <dbReference type="Proteomes" id="UP000302163"/>
    </source>
</evidence>
<dbReference type="KEGG" id="izh:FEM41_02890"/>
<keyword evidence="2" id="KW-1185">Reference proteome</keyword>
<protein>
    <submittedName>
        <fullName evidence="1">PhoP regulatory network protein YrbL</fullName>
    </submittedName>
</protein>
<accession>A0A4P8YGM3</accession>
<dbReference type="RefSeq" id="WP_138094271.1">
    <property type="nucleotide sequence ID" value="NZ_CP040428.1"/>
</dbReference>
<organism evidence="1 2">
    <name type="scientific">Jejubacter calystegiae</name>
    <dbReference type="NCBI Taxonomy" id="2579935"/>
    <lineage>
        <taxon>Bacteria</taxon>
        <taxon>Pseudomonadati</taxon>
        <taxon>Pseudomonadota</taxon>
        <taxon>Gammaproteobacteria</taxon>
        <taxon>Enterobacterales</taxon>
        <taxon>Enterobacteriaceae</taxon>
        <taxon>Jejubacter</taxon>
    </lineage>
</organism>
<dbReference type="SUPFAM" id="SSF56112">
    <property type="entry name" value="Protein kinase-like (PK-like)"/>
    <property type="match status" value="1"/>
</dbReference>
<dbReference type="InterPro" id="IPR019647">
    <property type="entry name" value="PhoP_reg_network_YrbL"/>
</dbReference>
<reference evidence="1 2" key="1">
    <citation type="submission" date="2019-05" db="EMBL/GenBank/DDBJ databases">
        <title>Complete genome sequence of Izhakiella calystegiae KSNA2, an endophyte isolated from beach morning glory (Calystegia soldanella).</title>
        <authorList>
            <person name="Jiang L."/>
            <person name="Jeong J.C."/>
            <person name="Kim C.Y."/>
            <person name="Kim D.H."/>
            <person name="Kim S.W."/>
            <person name="Lee j."/>
        </authorList>
    </citation>
    <scope>NUCLEOTIDE SEQUENCE [LARGE SCALE GENOMIC DNA]</scope>
    <source>
        <strain evidence="1 2">KSNA2</strain>
    </source>
</reference>
<sequence>MADSVVRLSDVAPLGTGRHRKCYLHPGNSDRCIKIVYNQENGGDKELLRELGYYAHLGRRLKDWSGLPAYHGTIETDLGTGYIYDIIKDYDGHTSVSLDEFARQCRENGDLRLLRQTLLQLKRWLAEHRIVTMNLKPQNILCRRLSPTEVIPVVVDNIGEASLLPLATWSRWFCHRKQERQWQRFMAHPLFEGLDQAPLPQRVPPRFTPSHGAG</sequence>
<gene>
    <name evidence="1" type="primary">yrbL</name>
    <name evidence="1" type="ORF">FEM41_02890</name>
</gene>
<evidence type="ECO:0000313" key="1">
    <source>
        <dbReference type="EMBL" id="QCT18664.1"/>
    </source>
</evidence>
<name>A0A4P8YGM3_9ENTR</name>
<dbReference type="Pfam" id="PF10707">
    <property type="entry name" value="YrbL-PhoP_reg"/>
    <property type="match status" value="1"/>
</dbReference>
<dbReference type="Proteomes" id="UP000302163">
    <property type="component" value="Chromosome"/>
</dbReference>
<dbReference type="EMBL" id="CP040428">
    <property type="protein sequence ID" value="QCT18664.1"/>
    <property type="molecule type" value="Genomic_DNA"/>
</dbReference>
<proteinExistence type="predicted"/>
<dbReference type="NCBIfam" id="NF007671">
    <property type="entry name" value="PRK10345.1"/>
    <property type="match status" value="1"/>
</dbReference>
<dbReference type="InterPro" id="IPR011009">
    <property type="entry name" value="Kinase-like_dom_sf"/>
</dbReference>
<dbReference type="AlphaFoldDB" id="A0A4P8YGM3"/>